<dbReference type="AlphaFoldDB" id="A0A832GQ57"/>
<gene>
    <name evidence="2" type="ORF">ENT73_07005</name>
</gene>
<protein>
    <submittedName>
        <fullName evidence="2">Uncharacterized protein</fullName>
    </submittedName>
</protein>
<dbReference type="EMBL" id="DSZU01000126">
    <property type="protein sequence ID" value="HGV55806.1"/>
    <property type="molecule type" value="Genomic_DNA"/>
</dbReference>
<accession>A0A832GQ57</accession>
<evidence type="ECO:0000256" key="1">
    <source>
        <dbReference type="SAM" id="Coils"/>
    </source>
</evidence>
<proteinExistence type="predicted"/>
<evidence type="ECO:0000313" key="2">
    <source>
        <dbReference type="EMBL" id="HGV55806.1"/>
    </source>
</evidence>
<reference evidence="2" key="1">
    <citation type="journal article" date="2020" name="mSystems">
        <title>Genome- and Community-Level Interaction Insights into Carbon Utilization and Element Cycling Functions of Hydrothermarchaeota in Hydrothermal Sediment.</title>
        <authorList>
            <person name="Zhou Z."/>
            <person name="Liu Y."/>
            <person name="Xu W."/>
            <person name="Pan J."/>
            <person name="Luo Z.H."/>
            <person name="Li M."/>
        </authorList>
    </citation>
    <scope>NUCLEOTIDE SEQUENCE [LARGE SCALE GENOMIC DNA]</scope>
    <source>
        <strain evidence="2">SpSt-605</strain>
    </source>
</reference>
<comment type="caution">
    <text evidence="2">The sequence shown here is derived from an EMBL/GenBank/DDBJ whole genome shotgun (WGS) entry which is preliminary data.</text>
</comment>
<keyword evidence="1" id="KW-0175">Coiled coil</keyword>
<sequence length="118" mass="13862">MEEGRLKKTFRLTPEVASQLEEIAKKLNIAETEALARAITHYYLTLKGEEEGMVKGGLVPLSEYKSAQDKIAQLLYRVGELEGMLKERDRLVEEKDTRIKELKERVERLEKPWWKRIF</sequence>
<name>A0A832GQ57_9BACT</name>
<organism evidence="2">
    <name type="scientific">Caldimicrobium thiodismutans</name>
    <dbReference type="NCBI Taxonomy" id="1653476"/>
    <lineage>
        <taxon>Bacteria</taxon>
        <taxon>Pseudomonadati</taxon>
        <taxon>Thermodesulfobacteriota</taxon>
        <taxon>Thermodesulfobacteria</taxon>
        <taxon>Thermodesulfobacteriales</taxon>
        <taxon>Thermodesulfobacteriaceae</taxon>
        <taxon>Caldimicrobium</taxon>
    </lineage>
</organism>
<feature type="coiled-coil region" evidence="1">
    <location>
        <begin position="85"/>
        <end position="112"/>
    </location>
</feature>